<gene>
    <name evidence="1" type="ordered locus">Bcen_3997</name>
</gene>
<dbReference type="HOGENOM" id="CLU_2582879_0_0_4"/>
<sequence>MNPVAARHAHSRVARAARVYSVKGSIRFSGLFRKGRIIRSNSIRIDAVSVSFLIRKSTAAIISFSAATIGMNGRAWSSIQ</sequence>
<dbReference type="EMBL" id="CP000379">
    <property type="protein sequence ID" value="ABF78886.1"/>
    <property type="molecule type" value="Genomic_DNA"/>
</dbReference>
<protein>
    <submittedName>
        <fullName evidence="1">Uncharacterized protein</fullName>
    </submittedName>
</protein>
<accession>A0A0H2XV56</accession>
<organism evidence="1">
    <name type="scientific">Burkholderia orbicola (strain AU 1054)</name>
    <dbReference type="NCBI Taxonomy" id="331271"/>
    <lineage>
        <taxon>Bacteria</taxon>
        <taxon>Pseudomonadati</taxon>
        <taxon>Pseudomonadota</taxon>
        <taxon>Betaproteobacteria</taxon>
        <taxon>Burkholderiales</taxon>
        <taxon>Burkholderiaceae</taxon>
        <taxon>Burkholderia</taxon>
        <taxon>Burkholderia cepacia complex</taxon>
        <taxon>Burkholderia orbicola</taxon>
    </lineage>
</organism>
<evidence type="ECO:0000313" key="1">
    <source>
        <dbReference type="EMBL" id="ABF78886.1"/>
    </source>
</evidence>
<dbReference type="AlphaFoldDB" id="A0A0H2XV56"/>
<proteinExistence type="predicted"/>
<name>A0A0H2XV56_BURO1</name>
<reference evidence="1" key="1">
    <citation type="submission" date="2006-05" db="EMBL/GenBank/DDBJ databases">
        <title>Complete sequence of chromosome 2 of Burkholderia cenocepacia AU 1054.</title>
        <authorList>
            <consortium name="US DOE Joint Genome Institute"/>
            <person name="Copeland A."/>
            <person name="Lucas S."/>
            <person name="Lapidus A."/>
            <person name="Barry K."/>
            <person name="Detter J.C."/>
            <person name="Glavina del Rio T."/>
            <person name="Hammon N."/>
            <person name="Israni S."/>
            <person name="Dalin E."/>
            <person name="Tice H."/>
            <person name="Pitluck S."/>
            <person name="Chain P."/>
            <person name="Malfatti S."/>
            <person name="Shin M."/>
            <person name="Vergez L."/>
            <person name="Schmutz J."/>
            <person name="Larimer F."/>
            <person name="Land M."/>
            <person name="Hauser L."/>
            <person name="Kyrpides N."/>
            <person name="Lykidis A."/>
            <person name="LiPuma J.J."/>
            <person name="Konstantinidis K."/>
            <person name="Tiedje J.M."/>
            <person name="Richardson P."/>
        </authorList>
    </citation>
    <scope>NUCLEOTIDE SEQUENCE [LARGE SCALE GENOMIC DNA]</scope>
    <source>
        <strain evidence="1">AU 1054</strain>
    </source>
</reference>